<dbReference type="EMBL" id="LR796594">
    <property type="protein sequence ID" value="CAB4153426.1"/>
    <property type="molecule type" value="Genomic_DNA"/>
</dbReference>
<protein>
    <submittedName>
        <fullName evidence="1">Uncharacterized protein</fullName>
    </submittedName>
</protein>
<proteinExistence type="predicted"/>
<gene>
    <name evidence="1" type="ORF">UFOVP622_37</name>
</gene>
<evidence type="ECO:0000313" key="1">
    <source>
        <dbReference type="EMBL" id="CAB4153426.1"/>
    </source>
</evidence>
<sequence length="67" mass="7886">MNVEIEFRELKLRVDVSFTPPTFEEEENGISGQIEIESIKLEDSEIDILDILFERLDYIKLLISEQL</sequence>
<reference evidence="1" key="1">
    <citation type="submission" date="2020-04" db="EMBL/GenBank/DDBJ databases">
        <authorList>
            <person name="Chiriac C."/>
            <person name="Salcher M."/>
            <person name="Ghai R."/>
            <person name="Kavagutti S V."/>
        </authorList>
    </citation>
    <scope>NUCLEOTIDE SEQUENCE</scope>
</reference>
<name>A0A6J5N7P2_9CAUD</name>
<accession>A0A6J5N7P2</accession>
<organism evidence="1">
    <name type="scientific">uncultured Caudovirales phage</name>
    <dbReference type="NCBI Taxonomy" id="2100421"/>
    <lineage>
        <taxon>Viruses</taxon>
        <taxon>Duplodnaviria</taxon>
        <taxon>Heunggongvirae</taxon>
        <taxon>Uroviricota</taxon>
        <taxon>Caudoviricetes</taxon>
        <taxon>Peduoviridae</taxon>
        <taxon>Maltschvirus</taxon>
        <taxon>Maltschvirus maltsch</taxon>
    </lineage>
</organism>